<evidence type="ECO:0000256" key="2">
    <source>
        <dbReference type="ARBA" id="ARBA00010387"/>
    </source>
</evidence>
<dbReference type="EC" id="4.1.2.13" evidence="3"/>
<dbReference type="UniPathway" id="UPA00109">
    <property type="reaction ID" value="UER00183"/>
</dbReference>
<accession>A0A382H694</accession>
<comment type="similarity">
    <text evidence="2">Belongs to the class I fructose-bisphosphate aldolase family.</text>
</comment>
<name>A0A382H694_9ZZZZ</name>
<organism evidence="6">
    <name type="scientific">marine metagenome</name>
    <dbReference type="NCBI Taxonomy" id="408172"/>
    <lineage>
        <taxon>unclassified sequences</taxon>
        <taxon>metagenomes</taxon>
        <taxon>ecological metagenomes</taxon>
    </lineage>
</organism>
<evidence type="ECO:0000313" key="6">
    <source>
        <dbReference type="EMBL" id="SVB82814.1"/>
    </source>
</evidence>
<evidence type="ECO:0000256" key="5">
    <source>
        <dbReference type="ARBA" id="ARBA00023239"/>
    </source>
</evidence>
<dbReference type="InterPro" id="IPR000741">
    <property type="entry name" value="FBA_I"/>
</dbReference>
<feature type="non-terminal residue" evidence="6">
    <location>
        <position position="267"/>
    </location>
</feature>
<evidence type="ECO:0000256" key="1">
    <source>
        <dbReference type="ARBA" id="ARBA00004714"/>
    </source>
</evidence>
<keyword evidence="4" id="KW-0324">Glycolysis</keyword>
<dbReference type="Pfam" id="PF00274">
    <property type="entry name" value="Glycolytic"/>
    <property type="match status" value="1"/>
</dbReference>
<sequence length="267" mass="28702">MNLEQLASVALKMVSANKGLLAADESTGTIAQRLASVGLDSTEESRRDYREMLFRTEGLGQYISGVILYDETIRQQSKDGVPLTRLLIDQGILPGIKVDTGAKALAGSDGEKVTEGLDGLYDRVAEYVELGAKFAKWRAVISISASLPSNYCINVNAHALARYARICQEVGLVPIVEPEVLMDGGHTIDRCSEVTEHTLEIVFRELVAQGVELGGMILKPNMIISGKDCPQQAGLEEVAARTILGLQRTVPAEVPGIMFLSGGQSEA</sequence>
<dbReference type="AlphaFoldDB" id="A0A382H694"/>
<evidence type="ECO:0000256" key="4">
    <source>
        <dbReference type="ARBA" id="ARBA00023152"/>
    </source>
</evidence>
<reference evidence="6" key="1">
    <citation type="submission" date="2018-05" db="EMBL/GenBank/DDBJ databases">
        <authorList>
            <person name="Lanie J.A."/>
            <person name="Ng W.-L."/>
            <person name="Kazmierczak K.M."/>
            <person name="Andrzejewski T.M."/>
            <person name="Davidsen T.M."/>
            <person name="Wayne K.J."/>
            <person name="Tettelin H."/>
            <person name="Glass J.I."/>
            <person name="Rusch D."/>
            <person name="Podicherti R."/>
            <person name="Tsui H.-C.T."/>
            <person name="Winkler M.E."/>
        </authorList>
    </citation>
    <scope>NUCLEOTIDE SEQUENCE</scope>
</reference>
<comment type="pathway">
    <text evidence="1">Carbohydrate degradation; glycolysis; D-glyceraldehyde 3-phosphate and glycerone phosphate from D-glucose: step 4/4.</text>
</comment>
<dbReference type="GO" id="GO:0006096">
    <property type="term" value="P:glycolytic process"/>
    <property type="evidence" value="ECO:0007669"/>
    <property type="project" value="UniProtKB-UniPathway"/>
</dbReference>
<dbReference type="PANTHER" id="PTHR11627">
    <property type="entry name" value="FRUCTOSE-BISPHOSPHATE ALDOLASE"/>
    <property type="match status" value="1"/>
</dbReference>
<dbReference type="Gene3D" id="3.20.20.70">
    <property type="entry name" value="Aldolase class I"/>
    <property type="match status" value="1"/>
</dbReference>
<dbReference type="NCBIfam" id="NF033379">
    <property type="entry name" value="FrucBisAld_I"/>
    <property type="match status" value="1"/>
</dbReference>
<evidence type="ECO:0000256" key="3">
    <source>
        <dbReference type="ARBA" id="ARBA00013068"/>
    </source>
</evidence>
<proteinExistence type="inferred from homology"/>
<dbReference type="EMBL" id="UINC01059422">
    <property type="protein sequence ID" value="SVB82814.1"/>
    <property type="molecule type" value="Genomic_DNA"/>
</dbReference>
<protein>
    <recommendedName>
        <fullName evidence="3">fructose-bisphosphate aldolase</fullName>
        <ecNumber evidence="3">4.1.2.13</ecNumber>
    </recommendedName>
</protein>
<keyword evidence="5" id="KW-0456">Lyase</keyword>
<dbReference type="SUPFAM" id="SSF51569">
    <property type="entry name" value="Aldolase"/>
    <property type="match status" value="1"/>
</dbReference>
<dbReference type="GO" id="GO:0004332">
    <property type="term" value="F:fructose-bisphosphate aldolase activity"/>
    <property type="evidence" value="ECO:0007669"/>
    <property type="project" value="UniProtKB-EC"/>
</dbReference>
<gene>
    <name evidence="6" type="ORF">METZ01_LOCUS235668</name>
</gene>
<dbReference type="InterPro" id="IPR013785">
    <property type="entry name" value="Aldolase_TIM"/>
</dbReference>